<protein>
    <submittedName>
        <fullName evidence="2">Uncharacterized protein</fullName>
    </submittedName>
</protein>
<name>A0A6A5VN67_9PLEO</name>
<accession>A0A6A5VN67</accession>
<keyword evidence="3" id="KW-1185">Reference proteome</keyword>
<evidence type="ECO:0000313" key="3">
    <source>
        <dbReference type="Proteomes" id="UP000800036"/>
    </source>
</evidence>
<sequence length="325" mass="36570">MLFPLFAFLVALALNVLAFSNSTAGVATTVESDLDGPVVTLPDLTPWAELRISPEDAAHFAASGTSPQDGLQIIETEIALFNGTPSYLVPGAYSAAKAMGLTMGTMADGGLSPRLFLTLGWRRQHAGITWKRDDTKTFDLADNFLHLMSRSVKWLLIRTLWMTFKVMTECDVNRYQLLKWGKKHEYCREFANVADNIEARIENYNGPQDKLGIYVQPHIRVKLRFNGITDEGRYDCKGTQGDLWDKIRSRMVPKFSAQVFDNNFVDFDVVCVAPGPDGECKEVPWKHDPCEVICREDPRWDNKDGSCSWHDKCGHVGHCDDNLNF</sequence>
<dbReference type="AlphaFoldDB" id="A0A6A5VN67"/>
<feature type="chain" id="PRO_5025537960" evidence="1">
    <location>
        <begin position="19"/>
        <end position="325"/>
    </location>
</feature>
<evidence type="ECO:0000256" key="1">
    <source>
        <dbReference type="SAM" id="SignalP"/>
    </source>
</evidence>
<organism evidence="2 3">
    <name type="scientific">Bimuria novae-zelandiae CBS 107.79</name>
    <dbReference type="NCBI Taxonomy" id="1447943"/>
    <lineage>
        <taxon>Eukaryota</taxon>
        <taxon>Fungi</taxon>
        <taxon>Dikarya</taxon>
        <taxon>Ascomycota</taxon>
        <taxon>Pezizomycotina</taxon>
        <taxon>Dothideomycetes</taxon>
        <taxon>Pleosporomycetidae</taxon>
        <taxon>Pleosporales</taxon>
        <taxon>Massarineae</taxon>
        <taxon>Didymosphaeriaceae</taxon>
        <taxon>Bimuria</taxon>
    </lineage>
</organism>
<feature type="signal peptide" evidence="1">
    <location>
        <begin position="1"/>
        <end position="18"/>
    </location>
</feature>
<dbReference type="EMBL" id="ML976659">
    <property type="protein sequence ID" value="KAF1978711.1"/>
    <property type="molecule type" value="Genomic_DNA"/>
</dbReference>
<proteinExistence type="predicted"/>
<gene>
    <name evidence="2" type="ORF">BU23DRAFT_563622</name>
</gene>
<evidence type="ECO:0000313" key="2">
    <source>
        <dbReference type="EMBL" id="KAF1978711.1"/>
    </source>
</evidence>
<keyword evidence="1" id="KW-0732">Signal</keyword>
<dbReference type="Proteomes" id="UP000800036">
    <property type="component" value="Unassembled WGS sequence"/>
</dbReference>
<reference evidence="2" key="1">
    <citation type="journal article" date="2020" name="Stud. Mycol.">
        <title>101 Dothideomycetes genomes: a test case for predicting lifestyles and emergence of pathogens.</title>
        <authorList>
            <person name="Haridas S."/>
            <person name="Albert R."/>
            <person name="Binder M."/>
            <person name="Bloem J."/>
            <person name="Labutti K."/>
            <person name="Salamov A."/>
            <person name="Andreopoulos B."/>
            <person name="Baker S."/>
            <person name="Barry K."/>
            <person name="Bills G."/>
            <person name="Bluhm B."/>
            <person name="Cannon C."/>
            <person name="Castanera R."/>
            <person name="Culley D."/>
            <person name="Daum C."/>
            <person name="Ezra D."/>
            <person name="Gonzalez J."/>
            <person name="Henrissat B."/>
            <person name="Kuo A."/>
            <person name="Liang C."/>
            <person name="Lipzen A."/>
            <person name="Lutzoni F."/>
            <person name="Magnuson J."/>
            <person name="Mondo S."/>
            <person name="Nolan M."/>
            <person name="Ohm R."/>
            <person name="Pangilinan J."/>
            <person name="Park H.-J."/>
            <person name="Ramirez L."/>
            <person name="Alfaro M."/>
            <person name="Sun H."/>
            <person name="Tritt A."/>
            <person name="Yoshinaga Y."/>
            <person name="Zwiers L.-H."/>
            <person name="Turgeon B."/>
            <person name="Goodwin S."/>
            <person name="Spatafora J."/>
            <person name="Crous P."/>
            <person name="Grigoriev I."/>
        </authorList>
    </citation>
    <scope>NUCLEOTIDE SEQUENCE</scope>
    <source>
        <strain evidence="2">CBS 107.79</strain>
    </source>
</reference>
<dbReference type="OrthoDB" id="3776135at2759"/>